<comment type="subcellular location">
    <subcellularLocation>
        <location evidence="1">Cell membrane</location>
        <topology evidence="1">Multi-pass membrane protein</topology>
    </subcellularLocation>
</comment>
<evidence type="ECO:0000313" key="10">
    <source>
        <dbReference type="EMBL" id="BAG22770.1"/>
    </source>
</evidence>
<dbReference type="RefSeq" id="WP_012381625.1">
    <property type="nucleotide sequence ID" value="NC_010572.1"/>
</dbReference>
<feature type="region of interest" description="Disordered" evidence="8">
    <location>
        <begin position="398"/>
        <end position="423"/>
    </location>
</feature>
<feature type="transmembrane region" description="Helical" evidence="9">
    <location>
        <begin position="287"/>
        <end position="305"/>
    </location>
</feature>
<comment type="similarity">
    <text evidence="7">Belongs to the glycosyltransferase 87 family.</text>
</comment>
<feature type="transmembrane region" description="Helical" evidence="9">
    <location>
        <begin position="88"/>
        <end position="106"/>
    </location>
</feature>
<proteinExistence type="inferred from homology"/>
<keyword evidence="2" id="KW-1003">Cell membrane</keyword>
<dbReference type="PATRIC" id="fig|455632.4.peg.6089"/>
<evidence type="ECO:0000256" key="8">
    <source>
        <dbReference type="SAM" id="MobiDB-lite"/>
    </source>
</evidence>
<feature type="transmembrane region" description="Helical" evidence="9">
    <location>
        <begin position="12"/>
        <end position="33"/>
    </location>
</feature>
<feature type="transmembrane region" description="Helical" evidence="9">
    <location>
        <begin position="261"/>
        <end position="280"/>
    </location>
</feature>
<dbReference type="GO" id="GO:0016758">
    <property type="term" value="F:hexosyltransferase activity"/>
    <property type="evidence" value="ECO:0007669"/>
    <property type="project" value="InterPro"/>
</dbReference>
<sequence length="423" mass="44746">MKSQRSRPSARAVGTSVLVGGFGVLGLVGAVLAGGAEAVDLQVYRAGGKALLEGRDLYDLPVRQDFHFTYPPFAALVFTPLSLLSAETARILVVLANTALVVFIVARTCRTLGTMETRLFTLVVITVSGAAMGLESVHSNFTDGQINLLLVALVLADLTARRDHPALGVGVGIAAGLKLTPLVFVAYLIVTRRYRQAAVASACAGGTVVVSFLLAPTAAADYWLRGVFADLDRIFADPASRHNQSLRGLLLKNGVPQDVTLWLWPVLAAAVVIVTLTLAARAARRGEPLLGVALCGLCAAAVSPWSWGHHWVWLVPFGVFLLWVAGQPRRRLLWLPTTVLVVSSVPALLSLADPMEDGAVPAVADGPLAFVLANLYVIIFLTTLAAAALDFRAGRAPCEPREKGARTAAPGVPPYDRSASRQV</sequence>
<dbReference type="Proteomes" id="UP000001685">
    <property type="component" value="Chromosome"/>
</dbReference>
<feature type="transmembrane region" description="Helical" evidence="9">
    <location>
        <begin position="311"/>
        <end position="326"/>
    </location>
</feature>
<gene>
    <name evidence="10" type="ordered locus">SGR_5941</name>
</gene>
<reference evidence="11" key="1">
    <citation type="journal article" date="2008" name="J. Bacteriol.">
        <title>Genome sequence of the streptomycin-producing microorganism Streptomyces griseus IFO 13350.</title>
        <authorList>
            <person name="Ohnishi Y."/>
            <person name="Ishikawa J."/>
            <person name="Hara H."/>
            <person name="Suzuki H."/>
            <person name="Ikenoya M."/>
            <person name="Ikeda H."/>
            <person name="Yamashita A."/>
            <person name="Hattori M."/>
            <person name="Horinouchi S."/>
        </authorList>
    </citation>
    <scope>NUCLEOTIDE SEQUENCE [LARGE SCALE GENOMIC DNA]</scope>
    <source>
        <strain evidence="11">JCM 4626 / NBRC 13350</strain>
    </source>
</reference>
<dbReference type="CAZy" id="GT87">
    <property type="family name" value="Glycosyltransferase Family 87"/>
</dbReference>
<evidence type="ECO:0000256" key="1">
    <source>
        <dbReference type="ARBA" id="ARBA00004651"/>
    </source>
</evidence>
<keyword evidence="4 9" id="KW-0812">Transmembrane</keyword>
<dbReference type="EMBL" id="AP009493">
    <property type="protein sequence ID" value="BAG22770.1"/>
    <property type="molecule type" value="Genomic_DNA"/>
</dbReference>
<evidence type="ECO:0000256" key="6">
    <source>
        <dbReference type="ARBA" id="ARBA00023136"/>
    </source>
</evidence>
<evidence type="ECO:0000256" key="7">
    <source>
        <dbReference type="ARBA" id="ARBA00024033"/>
    </source>
</evidence>
<accession>B1W388</accession>
<dbReference type="eggNOG" id="COG5650">
    <property type="taxonomic scope" value="Bacteria"/>
</dbReference>
<evidence type="ECO:0000256" key="4">
    <source>
        <dbReference type="ARBA" id="ARBA00022692"/>
    </source>
</evidence>
<keyword evidence="3" id="KW-0808">Transferase</keyword>
<dbReference type="InterPro" id="IPR018584">
    <property type="entry name" value="GT87"/>
</dbReference>
<dbReference type="HOGENOM" id="CLU_034641_0_1_11"/>
<evidence type="ECO:0000256" key="9">
    <source>
        <dbReference type="SAM" id="Phobius"/>
    </source>
</evidence>
<keyword evidence="6 9" id="KW-0472">Membrane</keyword>
<dbReference type="KEGG" id="sgr:SGR_5941"/>
<feature type="transmembrane region" description="Helical" evidence="9">
    <location>
        <begin position="166"/>
        <end position="190"/>
    </location>
</feature>
<keyword evidence="5 9" id="KW-1133">Transmembrane helix</keyword>
<evidence type="ECO:0000313" key="11">
    <source>
        <dbReference type="Proteomes" id="UP000001685"/>
    </source>
</evidence>
<evidence type="ECO:0000256" key="3">
    <source>
        <dbReference type="ARBA" id="ARBA00022679"/>
    </source>
</evidence>
<evidence type="ECO:0000256" key="2">
    <source>
        <dbReference type="ARBA" id="ARBA00022475"/>
    </source>
</evidence>
<dbReference type="Pfam" id="PF09594">
    <property type="entry name" value="GT87"/>
    <property type="match status" value="1"/>
</dbReference>
<feature type="transmembrane region" description="Helical" evidence="9">
    <location>
        <begin position="197"/>
        <end position="215"/>
    </location>
</feature>
<feature type="transmembrane region" description="Helical" evidence="9">
    <location>
        <begin position="372"/>
        <end position="391"/>
    </location>
</feature>
<organism evidence="10 11">
    <name type="scientific">Streptomyces griseus subsp. griseus (strain JCM 4626 / CBS 651.72 / NBRC 13350 / KCC S-0626 / ISP 5235)</name>
    <dbReference type="NCBI Taxonomy" id="455632"/>
    <lineage>
        <taxon>Bacteria</taxon>
        <taxon>Bacillati</taxon>
        <taxon>Actinomycetota</taxon>
        <taxon>Actinomycetes</taxon>
        <taxon>Kitasatosporales</taxon>
        <taxon>Streptomycetaceae</taxon>
        <taxon>Streptomyces</taxon>
    </lineage>
</organism>
<dbReference type="GO" id="GO:0005886">
    <property type="term" value="C:plasma membrane"/>
    <property type="evidence" value="ECO:0007669"/>
    <property type="project" value="UniProtKB-SubCell"/>
</dbReference>
<dbReference type="AlphaFoldDB" id="B1W388"/>
<protein>
    <recommendedName>
        <fullName evidence="12">DUF2029 domain-containing protein</fullName>
    </recommendedName>
</protein>
<name>B1W388_STRGG</name>
<evidence type="ECO:0000256" key="5">
    <source>
        <dbReference type="ARBA" id="ARBA00022989"/>
    </source>
</evidence>
<feature type="transmembrane region" description="Helical" evidence="9">
    <location>
        <begin position="118"/>
        <end position="134"/>
    </location>
</feature>
<feature type="transmembrane region" description="Helical" evidence="9">
    <location>
        <begin position="333"/>
        <end position="352"/>
    </location>
</feature>
<evidence type="ECO:0008006" key="12">
    <source>
        <dbReference type="Google" id="ProtNLM"/>
    </source>
</evidence>